<dbReference type="CDD" id="cd06171">
    <property type="entry name" value="Sigma70_r4"/>
    <property type="match status" value="1"/>
</dbReference>
<dbReference type="InterPro" id="IPR007624">
    <property type="entry name" value="RNA_pol_sigma70_r3"/>
</dbReference>
<evidence type="ECO:0000256" key="6">
    <source>
        <dbReference type="SAM" id="MobiDB-lite"/>
    </source>
</evidence>
<dbReference type="RefSeq" id="WP_169379471.1">
    <property type="nucleotide sequence ID" value="NZ_JAAXLA010000002.1"/>
</dbReference>
<feature type="region of interest" description="Disordered" evidence="6">
    <location>
        <begin position="36"/>
        <end position="78"/>
    </location>
</feature>
<dbReference type="Pfam" id="PF04539">
    <property type="entry name" value="Sigma70_r3"/>
    <property type="match status" value="1"/>
</dbReference>
<dbReference type="NCBIfam" id="NF005413">
    <property type="entry name" value="PRK06986.1"/>
    <property type="match status" value="1"/>
</dbReference>
<evidence type="ECO:0000256" key="5">
    <source>
        <dbReference type="RuleBase" id="RU362124"/>
    </source>
</evidence>
<dbReference type="PRINTS" id="PR00046">
    <property type="entry name" value="SIGMA70FCT"/>
</dbReference>
<comment type="caution">
    <text evidence="9">The sequence shown here is derived from an EMBL/GenBank/DDBJ whole genome shotgun (WGS) entry which is preliminary data.</text>
</comment>
<dbReference type="SUPFAM" id="SSF88659">
    <property type="entry name" value="Sigma3 and sigma4 domains of RNA polymerase sigma factors"/>
    <property type="match status" value="2"/>
</dbReference>
<organism evidence="9 10">
    <name type="scientific">Pseudonocardia acidicola</name>
    <dbReference type="NCBI Taxonomy" id="2724939"/>
    <lineage>
        <taxon>Bacteria</taxon>
        <taxon>Bacillati</taxon>
        <taxon>Actinomycetota</taxon>
        <taxon>Actinomycetes</taxon>
        <taxon>Pseudonocardiales</taxon>
        <taxon>Pseudonocardiaceae</taxon>
        <taxon>Pseudonocardia</taxon>
    </lineage>
</organism>
<dbReference type="Gene3D" id="1.20.140.160">
    <property type="match status" value="1"/>
</dbReference>
<feature type="domain" description="RNA polymerase sigma-70" evidence="8">
    <location>
        <begin position="291"/>
        <end position="317"/>
    </location>
</feature>
<evidence type="ECO:0000256" key="2">
    <source>
        <dbReference type="ARBA" id="ARBA00023082"/>
    </source>
</evidence>
<dbReference type="InterPro" id="IPR013325">
    <property type="entry name" value="RNA_pol_sigma_r2"/>
</dbReference>
<dbReference type="NCBIfam" id="TIGR02937">
    <property type="entry name" value="sigma70-ECF"/>
    <property type="match status" value="1"/>
</dbReference>
<accession>A0ABX1S6M8</accession>
<dbReference type="Pfam" id="PF04545">
    <property type="entry name" value="Sigma70_r4"/>
    <property type="match status" value="1"/>
</dbReference>
<reference evidence="9 10" key="1">
    <citation type="submission" date="2020-04" db="EMBL/GenBank/DDBJ databases">
        <authorList>
            <person name="Klaysubun C."/>
            <person name="Duangmal K."/>
            <person name="Lipun K."/>
        </authorList>
    </citation>
    <scope>NUCLEOTIDE SEQUENCE [LARGE SCALE GENOMIC DNA]</scope>
    <source>
        <strain evidence="9 10">K10HN5</strain>
    </source>
</reference>
<name>A0ABX1S6M8_9PSEU</name>
<dbReference type="InterPro" id="IPR007627">
    <property type="entry name" value="RNA_pol_sigma70_r2"/>
</dbReference>
<evidence type="ECO:0000256" key="1">
    <source>
        <dbReference type="ARBA" id="ARBA00023015"/>
    </source>
</evidence>
<dbReference type="Gene3D" id="1.10.1740.10">
    <property type="match status" value="1"/>
</dbReference>
<dbReference type="EMBL" id="JAAXLA010000002">
    <property type="protein sequence ID" value="NMH96123.1"/>
    <property type="molecule type" value="Genomic_DNA"/>
</dbReference>
<dbReference type="PROSITE" id="PS00716">
    <property type="entry name" value="SIGMA70_2"/>
    <property type="match status" value="1"/>
</dbReference>
<feature type="domain" description="RNA polymerase sigma-70" evidence="7">
    <location>
        <begin position="130"/>
        <end position="143"/>
    </location>
</feature>
<dbReference type="Proteomes" id="UP000820669">
    <property type="component" value="Unassembled WGS sequence"/>
</dbReference>
<dbReference type="SUPFAM" id="SSF88946">
    <property type="entry name" value="Sigma2 domain of RNA polymerase sigma factors"/>
    <property type="match status" value="1"/>
</dbReference>
<dbReference type="InterPro" id="IPR013324">
    <property type="entry name" value="RNA_pol_sigma_r3/r4-like"/>
</dbReference>
<evidence type="ECO:0000313" key="10">
    <source>
        <dbReference type="Proteomes" id="UP000820669"/>
    </source>
</evidence>
<dbReference type="Pfam" id="PF04542">
    <property type="entry name" value="Sigma70_r2"/>
    <property type="match status" value="1"/>
</dbReference>
<gene>
    <name evidence="9" type="ORF">HF526_02095</name>
</gene>
<dbReference type="InterPro" id="IPR000943">
    <property type="entry name" value="RNA_pol_sigma70"/>
</dbReference>
<feature type="compositionally biased region" description="Low complexity" evidence="6">
    <location>
        <begin position="38"/>
        <end position="48"/>
    </location>
</feature>
<keyword evidence="1 5" id="KW-0805">Transcription regulation</keyword>
<keyword evidence="10" id="KW-1185">Reference proteome</keyword>
<evidence type="ECO:0000256" key="3">
    <source>
        <dbReference type="ARBA" id="ARBA00023125"/>
    </source>
</evidence>
<keyword evidence="2 5" id="KW-0731">Sigma factor</keyword>
<keyword evidence="4 5" id="KW-0804">Transcription</keyword>
<dbReference type="PROSITE" id="PS00715">
    <property type="entry name" value="SIGMA70_1"/>
    <property type="match status" value="1"/>
</dbReference>
<evidence type="ECO:0000256" key="4">
    <source>
        <dbReference type="ARBA" id="ARBA00023163"/>
    </source>
</evidence>
<dbReference type="InterPro" id="IPR012845">
    <property type="entry name" value="RNA_pol_sigma_FliA_WhiG"/>
</dbReference>
<comment type="similarity">
    <text evidence="5">Belongs to the sigma-70 factor family.</text>
</comment>
<dbReference type="PANTHER" id="PTHR30385">
    <property type="entry name" value="SIGMA FACTOR F FLAGELLAR"/>
    <property type="match status" value="1"/>
</dbReference>
<evidence type="ECO:0000313" key="9">
    <source>
        <dbReference type="EMBL" id="NMH96123.1"/>
    </source>
</evidence>
<dbReference type="InterPro" id="IPR014284">
    <property type="entry name" value="RNA_pol_sigma-70_dom"/>
</dbReference>
<sequence>MIRRTPGLEQSLAESAQVTALPSALAPVLVRIEERLQGAPPRATTTPVPGGPRPPALRSVVGAPEPTGETDDTDTPTEPIEERIHDLWRDYVAHRGRHQRDRLVVHYTPLVRGVAGRMAGGLPSYVDLADLVQSGVFGLLDAIERFDPERCTRFESYAAQRIRGAILDELRAQDWVPRTVRGRIRELERVQERLEGRLGRAVAPRELAAELGITLRELRGMACPVQLVSVEALDEGAGTIPVADMLADDSVPDPMAVVQRRETSRQLSMAVGQLGERDRLVVRLYYLENRTLAEIGRMLGVTESRVCQLHTRLVTRLRGRLEELAAG</sequence>
<protein>
    <recommendedName>
        <fullName evidence="5">RNA polymerase sigma factor</fullName>
    </recommendedName>
</protein>
<evidence type="ECO:0000259" key="7">
    <source>
        <dbReference type="PROSITE" id="PS00715"/>
    </source>
</evidence>
<dbReference type="NCBIfam" id="TIGR02479">
    <property type="entry name" value="FliA_WhiG"/>
    <property type="match status" value="1"/>
</dbReference>
<dbReference type="PANTHER" id="PTHR30385:SF7">
    <property type="entry name" value="RNA POLYMERASE SIGMA FACTOR FLIA"/>
    <property type="match status" value="1"/>
</dbReference>
<comment type="function">
    <text evidence="5">Sigma factors are initiation factors that promote the attachment of RNA polymerase to specific initiation sites and are then released.</text>
</comment>
<evidence type="ECO:0000259" key="8">
    <source>
        <dbReference type="PROSITE" id="PS00716"/>
    </source>
</evidence>
<keyword evidence="3 5" id="KW-0238">DNA-binding</keyword>
<dbReference type="InterPro" id="IPR007630">
    <property type="entry name" value="RNA_pol_sigma70_r4"/>
</dbReference>
<proteinExistence type="inferred from homology"/>